<reference evidence="9 10" key="1">
    <citation type="submission" date="2018-05" db="EMBL/GenBank/DDBJ databases">
        <title>Paenibacillus flagellatus sp. nov., isolated from selenium mineral soil.</title>
        <authorList>
            <person name="Dai X."/>
        </authorList>
    </citation>
    <scope>NUCLEOTIDE SEQUENCE [LARGE SCALE GENOMIC DNA]</scope>
    <source>
        <strain evidence="9 10">DXL2</strain>
    </source>
</reference>
<dbReference type="GO" id="GO:0000155">
    <property type="term" value="F:phosphorelay sensor kinase activity"/>
    <property type="evidence" value="ECO:0007669"/>
    <property type="project" value="InterPro"/>
</dbReference>
<evidence type="ECO:0000256" key="6">
    <source>
        <dbReference type="ARBA" id="ARBA00023136"/>
    </source>
</evidence>
<dbReference type="InterPro" id="IPR003660">
    <property type="entry name" value="HAMP_dom"/>
</dbReference>
<name>A0A2V5JZE3_9BACL</name>
<organism evidence="9 10">
    <name type="scientific">Paenibacillus flagellatus</name>
    <dbReference type="NCBI Taxonomy" id="2211139"/>
    <lineage>
        <taxon>Bacteria</taxon>
        <taxon>Bacillati</taxon>
        <taxon>Bacillota</taxon>
        <taxon>Bacilli</taxon>
        <taxon>Bacillales</taxon>
        <taxon>Paenibacillaceae</taxon>
        <taxon>Paenibacillus</taxon>
    </lineage>
</organism>
<dbReference type="Proteomes" id="UP000247476">
    <property type="component" value="Unassembled WGS sequence"/>
</dbReference>
<dbReference type="Gene3D" id="3.30.565.10">
    <property type="entry name" value="Histidine kinase-like ATPase, C-terminal domain"/>
    <property type="match status" value="1"/>
</dbReference>
<sequence length="605" mass="69562">MIRRGKREGETAASAAKTRYMPFGYKLMFSYMALTLVPVLLFGYFANSILVESVRKQTSGSVQTALRQMKDNIEYRMKDTVRLSDMIYYDNAIAARLRHYESGWYSYESTTQYVQPKFESVLKATNRRIWLSVYLRNETLSEVYSMYGNTDPLTYAGQSFDVYHLRRIADRPWYRAFPPERYGETMQWRQVERDEEFGNISLLRRLVDTSMIGRQQSDFGFIRLTVKLSDLFETVVPDFGEGTSVRIDDADGRTLFATGGSEAGMASADGEERYLTVEEPLHGDDWRLVARIPKAWIEKDALKVKLLTVAIGSVCFLLFLVVGAVLSRYFARRVTRIVTVLESFRHGDFRRRIRFKGRDEFQTISQSINSMAEHIDELIRQVYVTSLKKKEAELEALQAQINPHFLYNTLSSISRLAKFGRVEQLHRMVSDLASFYRLSLNEGRTIIPIANELEQAKAYLDIQKAKYVDRLGVLFEVEPELLRYETVKLILQPFLENVLKHAWCGDRVHIRVTGRRVGTDIEFRIIDDGVGMTRDTLQRITAHDRREGETGYGVYNVHQRILLHYGKPYGIAIHSRLGVGTTVVIRIPCVLRSAPEKTDASAEAG</sequence>
<dbReference type="RefSeq" id="WP_110842300.1">
    <property type="nucleotide sequence ID" value="NZ_QJVJ01000010.1"/>
</dbReference>
<dbReference type="PANTHER" id="PTHR34220">
    <property type="entry name" value="SENSOR HISTIDINE KINASE YPDA"/>
    <property type="match status" value="1"/>
</dbReference>
<keyword evidence="6 7" id="KW-0472">Membrane</keyword>
<evidence type="ECO:0000256" key="5">
    <source>
        <dbReference type="ARBA" id="ARBA00022777"/>
    </source>
</evidence>
<dbReference type="SUPFAM" id="SSF158472">
    <property type="entry name" value="HAMP domain-like"/>
    <property type="match status" value="1"/>
</dbReference>
<dbReference type="EMBL" id="QJVJ01000010">
    <property type="protein sequence ID" value="PYI52228.1"/>
    <property type="molecule type" value="Genomic_DNA"/>
</dbReference>
<dbReference type="Pfam" id="PF02518">
    <property type="entry name" value="HATPase_c"/>
    <property type="match status" value="1"/>
</dbReference>
<evidence type="ECO:0000313" key="9">
    <source>
        <dbReference type="EMBL" id="PYI52228.1"/>
    </source>
</evidence>
<keyword evidence="4" id="KW-0808">Transferase</keyword>
<accession>A0A2V5JZE3</accession>
<keyword evidence="7" id="KW-1133">Transmembrane helix</keyword>
<comment type="caution">
    <text evidence="9">The sequence shown here is derived from an EMBL/GenBank/DDBJ whole genome shotgun (WGS) entry which is preliminary data.</text>
</comment>
<dbReference type="InterPro" id="IPR050640">
    <property type="entry name" value="Bact_2-comp_sensor_kinase"/>
</dbReference>
<dbReference type="Gene3D" id="6.10.340.10">
    <property type="match status" value="1"/>
</dbReference>
<proteinExistence type="predicted"/>
<dbReference type="SMART" id="SM00304">
    <property type="entry name" value="HAMP"/>
    <property type="match status" value="1"/>
</dbReference>
<dbReference type="Pfam" id="PF00672">
    <property type="entry name" value="HAMP"/>
    <property type="match status" value="1"/>
</dbReference>
<keyword evidence="10" id="KW-1185">Reference proteome</keyword>
<dbReference type="PROSITE" id="PS50885">
    <property type="entry name" value="HAMP"/>
    <property type="match status" value="1"/>
</dbReference>
<keyword evidence="7" id="KW-0812">Transmembrane</keyword>
<evidence type="ECO:0000256" key="4">
    <source>
        <dbReference type="ARBA" id="ARBA00022679"/>
    </source>
</evidence>
<gene>
    <name evidence="9" type="ORF">DLM86_22425</name>
</gene>
<evidence type="ECO:0000313" key="10">
    <source>
        <dbReference type="Proteomes" id="UP000247476"/>
    </source>
</evidence>
<dbReference type="AlphaFoldDB" id="A0A2V5JZE3"/>
<dbReference type="OrthoDB" id="9809348at2"/>
<keyword evidence="5 9" id="KW-0418">Kinase</keyword>
<keyword evidence="2" id="KW-1003">Cell membrane</keyword>
<dbReference type="Pfam" id="PF06580">
    <property type="entry name" value="His_kinase"/>
    <property type="match status" value="1"/>
</dbReference>
<feature type="transmembrane region" description="Helical" evidence="7">
    <location>
        <begin position="27"/>
        <end position="46"/>
    </location>
</feature>
<dbReference type="SMART" id="SM00387">
    <property type="entry name" value="HATPase_c"/>
    <property type="match status" value="1"/>
</dbReference>
<keyword evidence="3" id="KW-0597">Phosphoprotein</keyword>
<evidence type="ECO:0000256" key="1">
    <source>
        <dbReference type="ARBA" id="ARBA00004651"/>
    </source>
</evidence>
<feature type="domain" description="HAMP" evidence="8">
    <location>
        <begin position="328"/>
        <end position="380"/>
    </location>
</feature>
<feature type="transmembrane region" description="Helical" evidence="7">
    <location>
        <begin position="306"/>
        <end position="326"/>
    </location>
</feature>
<protein>
    <submittedName>
        <fullName evidence="9">Two-component sensor histidine kinase</fullName>
    </submittedName>
</protein>
<evidence type="ECO:0000256" key="3">
    <source>
        <dbReference type="ARBA" id="ARBA00022553"/>
    </source>
</evidence>
<dbReference type="PANTHER" id="PTHR34220:SF7">
    <property type="entry name" value="SENSOR HISTIDINE KINASE YPDA"/>
    <property type="match status" value="1"/>
</dbReference>
<dbReference type="GO" id="GO:0005886">
    <property type="term" value="C:plasma membrane"/>
    <property type="evidence" value="ECO:0007669"/>
    <property type="project" value="UniProtKB-SubCell"/>
</dbReference>
<dbReference type="InterPro" id="IPR036890">
    <property type="entry name" value="HATPase_C_sf"/>
</dbReference>
<dbReference type="InterPro" id="IPR003594">
    <property type="entry name" value="HATPase_dom"/>
</dbReference>
<evidence type="ECO:0000259" key="8">
    <source>
        <dbReference type="PROSITE" id="PS50885"/>
    </source>
</evidence>
<evidence type="ECO:0000256" key="7">
    <source>
        <dbReference type="SAM" id="Phobius"/>
    </source>
</evidence>
<comment type="subcellular location">
    <subcellularLocation>
        <location evidence="1">Cell membrane</location>
        <topology evidence="1">Multi-pass membrane protein</topology>
    </subcellularLocation>
</comment>
<dbReference type="InterPro" id="IPR010559">
    <property type="entry name" value="Sig_transdc_His_kin_internal"/>
</dbReference>
<dbReference type="SUPFAM" id="SSF55874">
    <property type="entry name" value="ATPase domain of HSP90 chaperone/DNA topoisomerase II/histidine kinase"/>
    <property type="match status" value="1"/>
</dbReference>
<dbReference type="CDD" id="cd06225">
    <property type="entry name" value="HAMP"/>
    <property type="match status" value="1"/>
</dbReference>
<evidence type="ECO:0000256" key="2">
    <source>
        <dbReference type="ARBA" id="ARBA00022475"/>
    </source>
</evidence>